<dbReference type="PROSITE" id="PS00059">
    <property type="entry name" value="ADH_ZINC"/>
    <property type="match status" value="1"/>
</dbReference>
<dbReference type="InterPro" id="IPR011032">
    <property type="entry name" value="GroES-like_sf"/>
</dbReference>
<dbReference type="RefSeq" id="WP_178366423.1">
    <property type="nucleotide sequence ID" value="NZ_JACADJ010000021.1"/>
</dbReference>
<accession>A0A850T913</accession>
<dbReference type="Pfam" id="PF00107">
    <property type="entry name" value="ADH_zinc_N"/>
    <property type="match status" value="1"/>
</dbReference>
<dbReference type="SMART" id="SM00829">
    <property type="entry name" value="PKS_ER"/>
    <property type="match status" value="1"/>
</dbReference>
<comment type="caution">
    <text evidence="8">The sequence shown here is derived from an EMBL/GenBank/DDBJ whole genome shotgun (WGS) entry which is preliminary data.</text>
</comment>
<comment type="cofactor">
    <cofactor evidence="1 6">
        <name>Zn(2+)</name>
        <dbReference type="ChEBI" id="CHEBI:29105"/>
    </cofactor>
</comment>
<dbReference type="InterPro" id="IPR013154">
    <property type="entry name" value="ADH-like_N"/>
</dbReference>
<protein>
    <submittedName>
        <fullName evidence="8">Zinc-binding dehydrogenase</fullName>
    </submittedName>
</protein>
<evidence type="ECO:0000313" key="8">
    <source>
        <dbReference type="EMBL" id="NWH04968.1"/>
    </source>
</evidence>
<dbReference type="SUPFAM" id="SSF51735">
    <property type="entry name" value="NAD(P)-binding Rossmann-fold domains"/>
    <property type="match status" value="1"/>
</dbReference>
<dbReference type="GO" id="GO:0016616">
    <property type="term" value="F:oxidoreductase activity, acting on the CH-OH group of donors, NAD or NADP as acceptor"/>
    <property type="evidence" value="ECO:0007669"/>
    <property type="project" value="UniProtKB-ARBA"/>
</dbReference>
<keyword evidence="4 6" id="KW-0862">Zinc</keyword>
<dbReference type="SUPFAM" id="SSF50129">
    <property type="entry name" value="GroES-like"/>
    <property type="match status" value="1"/>
</dbReference>
<dbReference type="Gene3D" id="3.90.180.10">
    <property type="entry name" value="Medium-chain alcohol dehydrogenases, catalytic domain"/>
    <property type="match status" value="1"/>
</dbReference>
<keyword evidence="9" id="KW-1185">Reference proteome</keyword>
<dbReference type="Gene3D" id="3.40.50.720">
    <property type="entry name" value="NAD(P)-binding Rossmann-like Domain"/>
    <property type="match status" value="1"/>
</dbReference>
<dbReference type="EMBL" id="JACADJ010000021">
    <property type="protein sequence ID" value="NWH04968.1"/>
    <property type="molecule type" value="Genomic_DNA"/>
</dbReference>
<dbReference type="AlphaFoldDB" id="A0A850T913"/>
<dbReference type="InterPro" id="IPR036291">
    <property type="entry name" value="NAD(P)-bd_dom_sf"/>
</dbReference>
<evidence type="ECO:0000256" key="2">
    <source>
        <dbReference type="ARBA" id="ARBA00008072"/>
    </source>
</evidence>
<evidence type="ECO:0000256" key="3">
    <source>
        <dbReference type="ARBA" id="ARBA00022723"/>
    </source>
</evidence>
<dbReference type="FunFam" id="3.40.50.720:FF:000003">
    <property type="entry name" value="S-(hydroxymethyl)glutathione dehydrogenase"/>
    <property type="match status" value="1"/>
</dbReference>
<organism evidence="8 9">
    <name type="scientific">Desulfobacter latus</name>
    <dbReference type="NCBI Taxonomy" id="2292"/>
    <lineage>
        <taxon>Bacteria</taxon>
        <taxon>Pseudomonadati</taxon>
        <taxon>Thermodesulfobacteriota</taxon>
        <taxon>Desulfobacteria</taxon>
        <taxon>Desulfobacterales</taxon>
        <taxon>Desulfobacteraceae</taxon>
        <taxon>Desulfobacter</taxon>
    </lineage>
</organism>
<name>A0A850T913_9BACT</name>
<keyword evidence="5" id="KW-0560">Oxidoreductase</keyword>
<dbReference type="GO" id="GO:0008270">
    <property type="term" value="F:zinc ion binding"/>
    <property type="evidence" value="ECO:0007669"/>
    <property type="project" value="InterPro"/>
</dbReference>
<evidence type="ECO:0000259" key="7">
    <source>
        <dbReference type="SMART" id="SM00829"/>
    </source>
</evidence>
<evidence type="ECO:0000256" key="5">
    <source>
        <dbReference type="ARBA" id="ARBA00023002"/>
    </source>
</evidence>
<keyword evidence="3 6" id="KW-0479">Metal-binding</keyword>
<reference evidence="8 9" key="1">
    <citation type="submission" date="2020-06" db="EMBL/GenBank/DDBJ databases">
        <title>High-quality draft genome of sulfate reducer Desulfobacter latus type strain AcrS2 isolated from marine sediment.</title>
        <authorList>
            <person name="Hoppe M."/>
            <person name="Larsen C.K."/>
            <person name="Marshall I.P.G."/>
            <person name="Schramm A."/>
            <person name="Marietou A.G."/>
        </authorList>
    </citation>
    <scope>NUCLEOTIDE SEQUENCE [LARGE SCALE GENOMIC DNA]</scope>
    <source>
        <strain evidence="8 9">AcRS2</strain>
    </source>
</reference>
<evidence type="ECO:0000256" key="6">
    <source>
        <dbReference type="RuleBase" id="RU361277"/>
    </source>
</evidence>
<dbReference type="PANTHER" id="PTHR43350">
    <property type="entry name" value="NAD-DEPENDENT ALCOHOL DEHYDROGENASE"/>
    <property type="match status" value="1"/>
</dbReference>
<evidence type="ECO:0000256" key="1">
    <source>
        <dbReference type="ARBA" id="ARBA00001947"/>
    </source>
</evidence>
<feature type="domain" description="Enoyl reductase (ER)" evidence="7">
    <location>
        <begin position="21"/>
        <end position="347"/>
    </location>
</feature>
<sequence>MNFPKETKAAILVEQKAPLEIRNIQLPQQLEYGHVLVKVHYSGICGSQLGEIDGVKGHDPFLPHLLGHEGSGEVMATGAGVNTVSPGDKVVMHWRKGAGIESQVPKYMWEDKPVNAGFVTTFNEHAVVSENRVTKIPESFPMDIAPLFGCAVTTGLGVINNNAKLKIGESIVVFGAGGVGLNVIQGASMVSGYPIIAVDIFDSRLALAKKFGATHLINSQNKDPEKAIRKLTGKKGADVVVDNTGNTDVINLAYQLTSPDGKTILVGVPRKGDHISIYSLPLHFGKQIIGSHGGETDPAKDIPNYIKLYENNKLKLNDLITDTFELKDINSAIDGIRNGTISGRCLIKMDNNGT</sequence>
<dbReference type="Proteomes" id="UP000553343">
    <property type="component" value="Unassembled WGS sequence"/>
</dbReference>
<dbReference type="InterPro" id="IPR020843">
    <property type="entry name" value="ER"/>
</dbReference>
<dbReference type="Pfam" id="PF08240">
    <property type="entry name" value="ADH_N"/>
    <property type="match status" value="1"/>
</dbReference>
<dbReference type="InterPro" id="IPR013149">
    <property type="entry name" value="ADH-like_C"/>
</dbReference>
<gene>
    <name evidence="8" type="ORF">HXW94_08230</name>
</gene>
<evidence type="ECO:0000256" key="4">
    <source>
        <dbReference type="ARBA" id="ARBA00022833"/>
    </source>
</evidence>
<evidence type="ECO:0000313" key="9">
    <source>
        <dbReference type="Proteomes" id="UP000553343"/>
    </source>
</evidence>
<proteinExistence type="inferred from homology"/>
<dbReference type="InterPro" id="IPR002328">
    <property type="entry name" value="ADH_Zn_CS"/>
</dbReference>
<dbReference type="PANTHER" id="PTHR43350:SF19">
    <property type="entry name" value="D-GULOSIDE 3-DEHYDROGENASE"/>
    <property type="match status" value="1"/>
</dbReference>
<comment type="similarity">
    <text evidence="2 6">Belongs to the zinc-containing alcohol dehydrogenase family.</text>
</comment>